<evidence type="ECO:0000256" key="1">
    <source>
        <dbReference type="SAM" id="Phobius"/>
    </source>
</evidence>
<proteinExistence type="predicted"/>
<accession>A0ABW1FV20</accession>
<dbReference type="EMBL" id="JBHSQJ010000001">
    <property type="protein sequence ID" value="MFC5905682.1"/>
    <property type="molecule type" value="Genomic_DNA"/>
</dbReference>
<dbReference type="RefSeq" id="WP_380578350.1">
    <property type="nucleotide sequence ID" value="NZ_JBHSQJ010000001.1"/>
</dbReference>
<comment type="caution">
    <text evidence="2">The sequence shown here is derived from an EMBL/GenBank/DDBJ whole genome shotgun (WGS) entry which is preliminary data.</text>
</comment>
<protein>
    <submittedName>
        <fullName evidence="2">DUF2530 domain-containing protein</fullName>
    </submittedName>
</protein>
<dbReference type="Pfam" id="PF10745">
    <property type="entry name" value="DUF2530"/>
    <property type="match status" value="1"/>
</dbReference>
<keyword evidence="1" id="KW-1133">Transmembrane helix</keyword>
<name>A0ABW1FV20_9ACTN</name>
<organism evidence="2 3">
    <name type="scientific">Streptacidiphilus monticola</name>
    <dbReference type="NCBI Taxonomy" id="2161674"/>
    <lineage>
        <taxon>Bacteria</taxon>
        <taxon>Bacillati</taxon>
        <taxon>Actinomycetota</taxon>
        <taxon>Actinomycetes</taxon>
        <taxon>Kitasatosporales</taxon>
        <taxon>Streptomycetaceae</taxon>
        <taxon>Streptacidiphilus</taxon>
    </lineage>
</organism>
<dbReference type="InterPro" id="IPR019681">
    <property type="entry name" value="DUF2530"/>
</dbReference>
<evidence type="ECO:0000313" key="2">
    <source>
        <dbReference type="EMBL" id="MFC5905682.1"/>
    </source>
</evidence>
<keyword evidence="3" id="KW-1185">Reference proteome</keyword>
<gene>
    <name evidence="2" type="ORF">ACFP3V_00385</name>
</gene>
<sequence>MKTTKLPSAPPLEVDAVPIVTGGTVLWLVGFLVLLPFHSSMSAHGRGDWQWICLAGFALGLVGIWYTRARRDAIRRAEQAEVEEPA</sequence>
<evidence type="ECO:0000313" key="3">
    <source>
        <dbReference type="Proteomes" id="UP001596174"/>
    </source>
</evidence>
<reference evidence="3" key="1">
    <citation type="journal article" date="2019" name="Int. J. Syst. Evol. Microbiol.">
        <title>The Global Catalogue of Microorganisms (GCM) 10K type strain sequencing project: providing services to taxonomists for standard genome sequencing and annotation.</title>
        <authorList>
            <consortium name="The Broad Institute Genomics Platform"/>
            <consortium name="The Broad Institute Genome Sequencing Center for Infectious Disease"/>
            <person name="Wu L."/>
            <person name="Ma J."/>
        </authorList>
    </citation>
    <scope>NUCLEOTIDE SEQUENCE [LARGE SCALE GENOMIC DNA]</scope>
    <source>
        <strain evidence="3">JCM 4816</strain>
    </source>
</reference>
<dbReference type="Proteomes" id="UP001596174">
    <property type="component" value="Unassembled WGS sequence"/>
</dbReference>
<keyword evidence="1" id="KW-0472">Membrane</keyword>
<feature type="transmembrane region" description="Helical" evidence="1">
    <location>
        <begin position="49"/>
        <end position="67"/>
    </location>
</feature>
<keyword evidence="1" id="KW-0812">Transmembrane</keyword>
<feature type="transmembrane region" description="Helical" evidence="1">
    <location>
        <begin position="12"/>
        <end position="37"/>
    </location>
</feature>